<dbReference type="GO" id="GO:0016627">
    <property type="term" value="F:oxidoreductase activity, acting on the CH-CH group of donors"/>
    <property type="evidence" value="ECO:0007669"/>
    <property type="project" value="TreeGrafter"/>
</dbReference>
<organism evidence="3 4">
    <name type="scientific">Actinoplanes utahensis</name>
    <dbReference type="NCBI Taxonomy" id="1869"/>
    <lineage>
        <taxon>Bacteria</taxon>
        <taxon>Bacillati</taxon>
        <taxon>Actinomycetota</taxon>
        <taxon>Actinomycetes</taxon>
        <taxon>Micromonosporales</taxon>
        <taxon>Micromonosporaceae</taxon>
        <taxon>Actinoplanes</taxon>
    </lineage>
</organism>
<proteinExistence type="predicted"/>
<dbReference type="STRING" id="1869.MB27_16925"/>
<sequence length="149" mass="16343">MRQRDVVGMTADEVAALLAYARKVQIATINPDGTPHLVTMFFGVAGGRLAFWTYRASQKARNLARDPRLTCLVEDGEDYFELHGVQISGTATRIDDLAGVTGVGRLIAARMPDVPAGALDAYVTQAARKRAAYLVEPVRTSSWDHRKLR</sequence>
<dbReference type="InterPro" id="IPR052019">
    <property type="entry name" value="F420H2_bilvrd_red/Heme_oxyg"/>
</dbReference>
<dbReference type="PANTHER" id="PTHR35176:SF6">
    <property type="entry name" value="HEME OXYGENASE HI_0854-RELATED"/>
    <property type="match status" value="1"/>
</dbReference>
<dbReference type="GO" id="GO:0005829">
    <property type="term" value="C:cytosol"/>
    <property type="evidence" value="ECO:0007669"/>
    <property type="project" value="TreeGrafter"/>
</dbReference>
<feature type="domain" description="Pyridoxamine 5'-phosphate oxidase N-terminal" evidence="2">
    <location>
        <begin position="12"/>
        <end position="131"/>
    </location>
</feature>
<gene>
    <name evidence="3" type="ORF">MB27_16925</name>
</gene>
<dbReference type="RefSeq" id="WP_043525556.1">
    <property type="nucleotide sequence ID" value="NZ_BAABKU010000014.1"/>
</dbReference>
<accession>A0A0A6ULV3</accession>
<dbReference type="PANTHER" id="PTHR35176">
    <property type="entry name" value="HEME OXYGENASE HI_0854-RELATED"/>
    <property type="match status" value="1"/>
</dbReference>
<dbReference type="Pfam" id="PF01243">
    <property type="entry name" value="PNPOx_N"/>
    <property type="match status" value="1"/>
</dbReference>
<keyword evidence="1" id="KW-0560">Oxidoreductase</keyword>
<dbReference type="EMBL" id="JRTT01000018">
    <property type="protein sequence ID" value="KHD76396.1"/>
    <property type="molecule type" value="Genomic_DNA"/>
</dbReference>
<dbReference type="eggNOG" id="COG3467">
    <property type="taxonomic scope" value="Bacteria"/>
</dbReference>
<evidence type="ECO:0000256" key="1">
    <source>
        <dbReference type="ARBA" id="ARBA00023002"/>
    </source>
</evidence>
<evidence type="ECO:0000259" key="2">
    <source>
        <dbReference type="Pfam" id="PF01243"/>
    </source>
</evidence>
<protein>
    <submittedName>
        <fullName evidence="3">Pyridoxamine 5'-phosphate oxidase</fullName>
    </submittedName>
</protein>
<dbReference type="Proteomes" id="UP000054537">
    <property type="component" value="Unassembled WGS sequence"/>
</dbReference>
<dbReference type="InterPro" id="IPR012349">
    <property type="entry name" value="Split_barrel_FMN-bd"/>
</dbReference>
<evidence type="ECO:0000313" key="4">
    <source>
        <dbReference type="Proteomes" id="UP000054537"/>
    </source>
</evidence>
<dbReference type="GO" id="GO:0070967">
    <property type="term" value="F:coenzyme F420 binding"/>
    <property type="evidence" value="ECO:0007669"/>
    <property type="project" value="TreeGrafter"/>
</dbReference>
<comment type="caution">
    <text evidence="3">The sequence shown here is derived from an EMBL/GenBank/DDBJ whole genome shotgun (WGS) entry which is preliminary data.</text>
</comment>
<reference evidence="3 4" key="1">
    <citation type="submission" date="2014-10" db="EMBL/GenBank/DDBJ databases">
        <title>Draft genome sequence of Actinoplanes utahensis NRRL 12052.</title>
        <authorList>
            <person name="Velasco-Bucheli B."/>
            <person name="del Cerro C."/>
            <person name="Hormigo D."/>
            <person name="Garcia J.L."/>
            <person name="Acebal C."/>
            <person name="Arroyo M."/>
            <person name="de la Mata I."/>
        </authorList>
    </citation>
    <scope>NUCLEOTIDE SEQUENCE [LARGE SCALE GENOMIC DNA]</scope>
    <source>
        <strain evidence="3 4">NRRL 12052</strain>
    </source>
</reference>
<name>A0A0A6ULV3_ACTUT</name>
<keyword evidence="4" id="KW-1185">Reference proteome</keyword>
<dbReference type="Gene3D" id="2.30.110.10">
    <property type="entry name" value="Electron Transport, Fmn-binding Protein, Chain A"/>
    <property type="match status" value="1"/>
</dbReference>
<evidence type="ECO:0000313" key="3">
    <source>
        <dbReference type="EMBL" id="KHD76396.1"/>
    </source>
</evidence>
<dbReference type="SUPFAM" id="SSF50475">
    <property type="entry name" value="FMN-binding split barrel"/>
    <property type="match status" value="1"/>
</dbReference>
<dbReference type="InterPro" id="IPR011576">
    <property type="entry name" value="Pyridox_Oxase_N"/>
</dbReference>
<dbReference type="AlphaFoldDB" id="A0A0A6ULV3"/>